<dbReference type="PROSITE" id="PS00688">
    <property type="entry name" value="SIGMA54_INTERACT_3"/>
    <property type="match status" value="1"/>
</dbReference>
<keyword evidence="4" id="KW-0804">Transcription</keyword>
<proteinExistence type="predicted"/>
<keyword evidence="3" id="KW-0805">Transcription regulation</keyword>
<dbReference type="Gene3D" id="3.40.50.300">
    <property type="entry name" value="P-loop containing nucleotide triphosphate hydrolases"/>
    <property type="match status" value="1"/>
</dbReference>
<dbReference type="InterPro" id="IPR003593">
    <property type="entry name" value="AAA+_ATPase"/>
</dbReference>
<dbReference type="SUPFAM" id="SSF46689">
    <property type="entry name" value="Homeodomain-like"/>
    <property type="match status" value="1"/>
</dbReference>
<evidence type="ECO:0000259" key="6">
    <source>
        <dbReference type="PROSITE" id="PS50045"/>
    </source>
</evidence>
<dbReference type="Pfam" id="PF25601">
    <property type="entry name" value="AAA_lid_14"/>
    <property type="match status" value="1"/>
</dbReference>
<dbReference type="InterPro" id="IPR027417">
    <property type="entry name" value="P-loop_NTPase"/>
</dbReference>
<dbReference type="PROSITE" id="PS50045">
    <property type="entry name" value="SIGMA54_INTERACT_4"/>
    <property type="match status" value="1"/>
</dbReference>
<dbReference type="Gene3D" id="1.10.8.60">
    <property type="match status" value="1"/>
</dbReference>
<dbReference type="InterPro" id="IPR002078">
    <property type="entry name" value="Sigma_54_int"/>
</dbReference>
<dbReference type="InterPro" id="IPR025944">
    <property type="entry name" value="Sigma_54_int_dom_CS"/>
</dbReference>
<dbReference type="SUPFAM" id="SSF52540">
    <property type="entry name" value="P-loop containing nucleoside triphosphate hydrolases"/>
    <property type="match status" value="1"/>
</dbReference>
<evidence type="ECO:0000256" key="5">
    <source>
        <dbReference type="SAM" id="MobiDB-lite"/>
    </source>
</evidence>
<dbReference type="InterPro" id="IPR002197">
    <property type="entry name" value="HTH_Fis"/>
</dbReference>
<accession>A0ABZ2M3B4</accession>
<evidence type="ECO:0000313" key="7">
    <source>
        <dbReference type="EMBL" id="WXB17719.1"/>
    </source>
</evidence>
<reference evidence="7 8" key="1">
    <citation type="submission" date="2021-12" db="EMBL/GenBank/DDBJ databases">
        <title>Discovery of the Pendulisporaceae a myxobacterial family with distinct sporulation behavior and unique specialized metabolism.</title>
        <authorList>
            <person name="Garcia R."/>
            <person name="Popoff A."/>
            <person name="Bader C.D."/>
            <person name="Loehr J."/>
            <person name="Walesch S."/>
            <person name="Walt C."/>
            <person name="Boldt J."/>
            <person name="Bunk B."/>
            <person name="Haeckl F.J.F.P.J."/>
            <person name="Gunesch A.P."/>
            <person name="Birkelbach J."/>
            <person name="Nuebel U."/>
            <person name="Pietschmann T."/>
            <person name="Bach T."/>
            <person name="Mueller R."/>
        </authorList>
    </citation>
    <scope>NUCLEOTIDE SEQUENCE [LARGE SCALE GENOMIC DNA]</scope>
    <source>
        <strain evidence="7 8">MSr11954</strain>
    </source>
</reference>
<dbReference type="Gene3D" id="1.10.10.60">
    <property type="entry name" value="Homeodomain-like"/>
    <property type="match status" value="1"/>
</dbReference>
<evidence type="ECO:0000256" key="1">
    <source>
        <dbReference type="ARBA" id="ARBA00022741"/>
    </source>
</evidence>
<keyword evidence="8" id="KW-1185">Reference proteome</keyword>
<feature type="compositionally biased region" description="Basic and acidic residues" evidence="5">
    <location>
        <begin position="14"/>
        <end position="24"/>
    </location>
</feature>
<dbReference type="EMBL" id="CP089984">
    <property type="protein sequence ID" value="WXB17719.1"/>
    <property type="molecule type" value="Genomic_DNA"/>
</dbReference>
<protein>
    <submittedName>
        <fullName evidence="7">Sigma-54 dependent transcriptional regulator</fullName>
    </submittedName>
</protein>
<evidence type="ECO:0000256" key="3">
    <source>
        <dbReference type="ARBA" id="ARBA00023015"/>
    </source>
</evidence>
<evidence type="ECO:0000256" key="4">
    <source>
        <dbReference type="ARBA" id="ARBA00023163"/>
    </source>
</evidence>
<dbReference type="Pfam" id="PF00158">
    <property type="entry name" value="Sigma54_activat"/>
    <property type="match status" value="1"/>
</dbReference>
<dbReference type="PROSITE" id="PS00675">
    <property type="entry name" value="SIGMA54_INTERACT_1"/>
    <property type="match status" value="1"/>
</dbReference>
<dbReference type="PANTHER" id="PTHR32071">
    <property type="entry name" value="TRANSCRIPTIONAL REGULATORY PROTEIN"/>
    <property type="match status" value="1"/>
</dbReference>
<sequence>MLTSRANVSVEATESARESPDGNHVELVREQSVRVIAGADADADTTDRGDEVVILEPSMIQIHQLARRVAASDISVLLLGETGSGKEILAETIHRHSARRDKPMLRLNCAAISESLLESELFGHEKGSFSGAAQAKSGLLEMVNGGTVFLDEVGEMPLSLQAKLLRVIEDRKVTRVGGLKPRDINVRFVTATNRNLAAEVARGAFRADLYYRFNGISLELPPLRERLSEIEPLVLMFLNRTAKQIGRKPPTLSPEVRAMLRRHPWPGNIRELRNLAERALVVCGDGEMITVEHLPVGEMARAACAFARASDPLLSMSASTIPPPLGDAGPGRSERQRITDALQQCAGNQSSAAKMLGISRTTLVSRLIEYNLPRPRARRRKD</sequence>
<dbReference type="RefSeq" id="WP_394827360.1">
    <property type="nucleotide sequence ID" value="NZ_CP089984.1"/>
</dbReference>
<keyword evidence="2" id="KW-0067">ATP-binding</keyword>
<dbReference type="SMART" id="SM00382">
    <property type="entry name" value="AAA"/>
    <property type="match status" value="1"/>
</dbReference>
<dbReference type="Pfam" id="PF02954">
    <property type="entry name" value="HTH_8"/>
    <property type="match status" value="1"/>
</dbReference>
<evidence type="ECO:0000256" key="2">
    <source>
        <dbReference type="ARBA" id="ARBA00022840"/>
    </source>
</evidence>
<feature type="domain" description="Sigma-54 factor interaction" evidence="6">
    <location>
        <begin position="52"/>
        <end position="281"/>
    </location>
</feature>
<dbReference type="InterPro" id="IPR058031">
    <property type="entry name" value="AAA_lid_NorR"/>
</dbReference>
<feature type="compositionally biased region" description="Polar residues" evidence="5">
    <location>
        <begin position="1"/>
        <end position="12"/>
    </location>
</feature>
<dbReference type="Proteomes" id="UP001370348">
    <property type="component" value="Chromosome"/>
</dbReference>
<dbReference type="PRINTS" id="PR01590">
    <property type="entry name" value="HTHFIS"/>
</dbReference>
<organism evidence="7 8">
    <name type="scientific">Pendulispora albinea</name>
    <dbReference type="NCBI Taxonomy" id="2741071"/>
    <lineage>
        <taxon>Bacteria</taxon>
        <taxon>Pseudomonadati</taxon>
        <taxon>Myxococcota</taxon>
        <taxon>Myxococcia</taxon>
        <taxon>Myxococcales</taxon>
        <taxon>Sorangiineae</taxon>
        <taxon>Pendulisporaceae</taxon>
        <taxon>Pendulispora</taxon>
    </lineage>
</organism>
<name>A0ABZ2M3B4_9BACT</name>
<gene>
    <name evidence="7" type="ORF">LZC94_10700</name>
</gene>
<evidence type="ECO:0000313" key="8">
    <source>
        <dbReference type="Proteomes" id="UP001370348"/>
    </source>
</evidence>
<feature type="region of interest" description="Disordered" evidence="5">
    <location>
        <begin position="1"/>
        <end position="24"/>
    </location>
</feature>
<dbReference type="InterPro" id="IPR009057">
    <property type="entry name" value="Homeodomain-like_sf"/>
</dbReference>
<dbReference type="InterPro" id="IPR025662">
    <property type="entry name" value="Sigma_54_int_dom_ATP-bd_1"/>
</dbReference>
<keyword evidence="1" id="KW-0547">Nucleotide-binding</keyword>
<dbReference type="CDD" id="cd00009">
    <property type="entry name" value="AAA"/>
    <property type="match status" value="1"/>
</dbReference>